<organism evidence="9 10">
    <name type="scientific">Ureaplasma parvum serovar 3 (strain ATCC 27815 / 27 / NCTC 11736)</name>
    <dbReference type="NCBI Taxonomy" id="505682"/>
    <lineage>
        <taxon>Bacteria</taxon>
        <taxon>Bacillati</taxon>
        <taxon>Mycoplasmatota</taxon>
        <taxon>Mycoplasmoidales</taxon>
        <taxon>Mycoplasmoidaceae</taxon>
        <taxon>Ureaplasma</taxon>
    </lineage>
</organism>
<dbReference type="GeneID" id="29672523"/>
<dbReference type="SUPFAM" id="SSF75217">
    <property type="entry name" value="alpha/beta knot"/>
    <property type="match status" value="1"/>
</dbReference>
<evidence type="ECO:0000256" key="6">
    <source>
        <dbReference type="HAMAP-Rule" id="MF_01885"/>
    </source>
</evidence>
<evidence type="ECO:0000256" key="2">
    <source>
        <dbReference type="ARBA" id="ARBA00022603"/>
    </source>
</evidence>
<dbReference type="InterPro" id="IPR016914">
    <property type="entry name" value="TrmL"/>
</dbReference>
<evidence type="ECO:0000256" key="7">
    <source>
        <dbReference type="PIRSR" id="PIRSR029256-1"/>
    </source>
</evidence>
<accession>A0A2C9DYT0</accession>
<evidence type="ECO:0000313" key="10">
    <source>
        <dbReference type="Proteomes" id="UP000002162"/>
    </source>
</evidence>
<dbReference type="AlphaFoldDB" id="A0A2C9DYT0"/>
<dbReference type="HAMAP" id="MF_01885">
    <property type="entry name" value="tRNA_methyltr_TrmL"/>
    <property type="match status" value="1"/>
</dbReference>
<reference evidence="9 10" key="1">
    <citation type="submission" date="2008-02" db="EMBL/GenBank/DDBJ databases">
        <title>Genome sequence of Ureaplasma parvum serovar 3.</title>
        <authorList>
            <person name="Methe B.A."/>
            <person name="Glass J."/>
            <person name="Waites K."/>
            <person name="Shrivastava S."/>
        </authorList>
    </citation>
    <scope>NUCLEOTIDE SEQUENCE [LARGE SCALE GENOMIC DNA]</scope>
    <source>
        <strain evidence="10">ATCC 27815 / 27 / NCTC 11736</strain>
    </source>
</reference>
<dbReference type="HOGENOM" id="CLU_110125_1_0_14"/>
<dbReference type="InterPro" id="IPR029026">
    <property type="entry name" value="tRNA_m1G_MTases_N"/>
</dbReference>
<feature type="binding site" evidence="6 7">
    <location>
        <position position="131"/>
    </location>
    <ligand>
        <name>S-adenosyl-L-methionine</name>
        <dbReference type="ChEBI" id="CHEBI:59789"/>
    </ligand>
</feature>
<feature type="domain" description="tRNA/rRNA methyltransferase SpoU type" evidence="8">
    <location>
        <begin position="2"/>
        <end position="151"/>
    </location>
</feature>
<dbReference type="Gene3D" id="3.40.1280.10">
    <property type="match status" value="1"/>
</dbReference>
<evidence type="ECO:0000313" key="9">
    <source>
        <dbReference type="EMBL" id="ACA33093.1"/>
    </source>
</evidence>
<dbReference type="PIRSF" id="PIRSF029256">
    <property type="entry name" value="SpoU_TrmH_prd"/>
    <property type="match status" value="1"/>
</dbReference>
<dbReference type="GO" id="GO:0141098">
    <property type="term" value="F:tRNA (cytidine(34)-2'-O)-methyltransferase activity"/>
    <property type="evidence" value="ECO:0007669"/>
    <property type="project" value="RHEA"/>
</dbReference>
<proteinExistence type="inferred from homology"/>
<feature type="binding site" evidence="6 7">
    <location>
        <position position="139"/>
    </location>
    <ligand>
        <name>S-adenosyl-L-methionine</name>
        <dbReference type="ChEBI" id="CHEBI:59789"/>
    </ligand>
</feature>
<evidence type="ECO:0000256" key="3">
    <source>
        <dbReference type="ARBA" id="ARBA00022679"/>
    </source>
</evidence>
<keyword evidence="3 6" id="KW-0808">Transferase</keyword>
<evidence type="ECO:0000256" key="1">
    <source>
        <dbReference type="ARBA" id="ARBA00022490"/>
    </source>
</evidence>
<dbReference type="Proteomes" id="UP000002162">
    <property type="component" value="Chromosome"/>
</dbReference>
<keyword evidence="1 6" id="KW-0963">Cytoplasm</keyword>
<dbReference type="KEGG" id="upa:UPA3_0276"/>
<dbReference type="PANTHER" id="PTHR42971:SF1">
    <property type="entry name" value="TRNA (CYTIDINE(34)-2'-O)-METHYLTRANSFERASE"/>
    <property type="match status" value="1"/>
</dbReference>
<name>A0A2C9DYT0_UREP2</name>
<dbReference type="GO" id="GO:0003723">
    <property type="term" value="F:RNA binding"/>
    <property type="evidence" value="ECO:0007669"/>
    <property type="project" value="InterPro"/>
</dbReference>
<feature type="binding site" evidence="6 7">
    <location>
        <position position="110"/>
    </location>
    <ligand>
        <name>S-adenosyl-L-methionine</name>
        <dbReference type="ChEBI" id="CHEBI:59789"/>
    </ligand>
</feature>
<dbReference type="InterPro" id="IPR001537">
    <property type="entry name" value="SpoU_MeTrfase"/>
</dbReference>
<gene>
    <name evidence="9" type="ordered locus">UPA3_0276</name>
</gene>
<keyword evidence="5 6" id="KW-0819">tRNA processing</keyword>
<dbReference type="GO" id="GO:0141102">
    <property type="term" value="F:tRNA (5-carboxymethylaminomethyluridine(34)-2'-O)-methyltransferase activity"/>
    <property type="evidence" value="ECO:0007669"/>
    <property type="project" value="RHEA"/>
</dbReference>
<comment type="caution">
    <text evidence="6">Lacks conserved residue(s) required for the propagation of feature annotation.</text>
</comment>
<protein>
    <recommendedName>
        <fullName evidence="6">Putative tRNA (cytidine(34)-2'-O)-methyltransferase</fullName>
        <ecNumber evidence="6">2.1.1.207</ecNumber>
    </recommendedName>
    <alternativeName>
        <fullName evidence="6">tRNA (cytidine/uridine-2'-O-)-methyltransferase</fullName>
    </alternativeName>
</protein>
<comment type="similarity">
    <text evidence="6">Belongs to the class IV-like SAM-binding methyltransferase superfamily. RNA methyltransferase TrmH family. TrmL subfamily.</text>
</comment>
<sequence length="172" mass="20376">MLNIVLFEPEIILNTGNIARMCVGFDANLHLVRPYGFILDKKRFHKDFIRASTNHLNALKLYEYDDFNEFINKNNISGDEIYFFTRYGTKTPCDYQYQNIIQHNVYLVFGKESTGIDHNILKKYPHNWIRIPTSINLRSLNIANSVAMGIYEVVRQNNFKDLFKYEPHKKFE</sequence>
<dbReference type="Pfam" id="PF00588">
    <property type="entry name" value="SpoU_methylase"/>
    <property type="match status" value="1"/>
</dbReference>
<dbReference type="RefSeq" id="WP_006688833.1">
    <property type="nucleotide sequence ID" value="NC_010503.1"/>
</dbReference>
<evidence type="ECO:0000259" key="8">
    <source>
        <dbReference type="Pfam" id="PF00588"/>
    </source>
</evidence>
<dbReference type="GO" id="GO:0005737">
    <property type="term" value="C:cytoplasm"/>
    <property type="evidence" value="ECO:0007669"/>
    <property type="project" value="UniProtKB-SubCell"/>
</dbReference>
<keyword evidence="2 6" id="KW-0489">Methyltransferase</keyword>
<evidence type="ECO:0000256" key="4">
    <source>
        <dbReference type="ARBA" id="ARBA00022691"/>
    </source>
</evidence>
<evidence type="ECO:0000256" key="5">
    <source>
        <dbReference type="ARBA" id="ARBA00022694"/>
    </source>
</evidence>
<comment type="function">
    <text evidence="6">Could methylate the ribose at the nucleotide 34 wobble position in tRNA.</text>
</comment>
<dbReference type="EC" id="2.1.1.207" evidence="6"/>
<dbReference type="GO" id="GO:0002130">
    <property type="term" value="P:wobble position ribose methylation"/>
    <property type="evidence" value="ECO:0007669"/>
    <property type="project" value="TreeGrafter"/>
</dbReference>
<dbReference type="EMBL" id="CP000942">
    <property type="protein sequence ID" value="ACA33093.1"/>
    <property type="molecule type" value="Genomic_DNA"/>
</dbReference>
<dbReference type="InterPro" id="IPR029028">
    <property type="entry name" value="Alpha/beta_knot_MTases"/>
</dbReference>
<dbReference type="PANTHER" id="PTHR42971">
    <property type="entry name" value="TRNA (CYTIDINE(34)-2'-O)-METHYLTRANSFERASE"/>
    <property type="match status" value="1"/>
</dbReference>
<comment type="catalytic activity">
    <reaction evidence="6">
        <text>5-carboxymethylaminomethyluridine(34) in tRNA(Leu) + S-adenosyl-L-methionine = 5-carboxymethylaminomethyl-2'-O-methyluridine(34) in tRNA(Leu) + S-adenosyl-L-homocysteine + H(+)</text>
        <dbReference type="Rhea" id="RHEA:43088"/>
        <dbReference type="Rhea" id="RHEA-COMP:10333"/>
        <dbReference type="Rhea" id="RHEA-COMP:10334"/>
        <dbReference type="ChEBI" id="CHEBI:15378"/>
        <dbReference type="ChEBI" id="CHEBI:57856"/>
        <dbReference type="ChEBI" id="CHEBI:59789"/>
        <dbReference type="ChEBI" id="CHEBI:74508"/>
        <dbReference type="ChEBI" id="CHEBI:74511"/>
        <dbReference type="EC" id="2.1.1.207"/>
    </reaction>
</comment>
<comment type="catalytic activity">
    <reaction evidence="6">
        <text>cytidine(34) in tRNA + S-adenosyl-L-methionine = 2'-O-methylcytidine(34) in tRNA + S-adenosyl-L-homocysteine + H(+)</text>
        <dbReference type="Rhea" id="RHEA:43084"/>
        <dbReference type="Rhea" id="RHEA-COMP:10331"/>
        <dbReference type="Rhea" id="RHEA-COMP:10332"/>
        <dbReference type="ChEBI" id="CHEBI:15378"/>
        <dbReference type="ChEBI" id="CHEBI:57856"/>
        <dbReference type="ChEBI" id="CHEBI:59789"/>
        <dbReference type="ChEBI" id="CHEBI:74495"/>
        <dbReference type="ChEBI" id="CHEBI:82748"/>
        <dbReference type="EC" id="2.1.1.207"/>
    </reaction>
</comment>
<keyword evidence="4 6" id="KW-0949">S-adenosyl-L-methionine</keyword>
<comment type="subcellular location">
    <subcellularLocation>
        <location evidence="6">Cytoplasm</location>
    </subcellularLocation>
</comment>